<keyword evidence="1" id="KW-0812">Transmembrane</keyword>
<evidence type="ECO:0000313" key="3">
    <source>
        <dbReference type="Proteomes" id="UP001601058"/>
    </source>
</evidence>
<feature type="transmembrane region" description="Helical" evidence="1">
    <location>
        <begin position="6"/>
        <end position="23"/>
    </location>
</feature>
<dbReference type="Proteomes" id="UP001601058">
    <property type="component" value="Unassembled WGS sequence"/>
</dbReference>
<organism evidence="2 3">
    <name type="scientific">Cytobacillus mangrovibacter</name>
    <dbReference type="NCBI Taxonomy" id="3299024"/>
    <lineage>
        <taxon>Bacteria</taxon>
        <taxon>Bacillati</taxon>
        <taxon>Bacillota</taxon>
        <taxon>Bacilli</taxon>
        <taxon>Bacillales</taxon>
        <taxon>Bacillaceae</taxon>
        <taxon>Cytobacillus</taxon>
    </lineage>
</organism>
<protein>
    <submittedName>
        <fullName evidence="2">Uncharacterized protein</fullName>
    </submittedName>
</protein>
<proteinExistence type="predicted"/>
<dbReference type="RefSeq" id="WP_389222907.1">
    <property type="nucleotide sequence ID" value="NZ_JBIACJ010000015.1"/>
</dbReference>
<sequence length="229" mass="26331">MILLSLFPILIIIAIIIAIPFFMKKARPVTIKITHWLLLIYVGVLLLATAVAPFIIGEDLSNREFLREKDIEQERRAFSQALREGNIESIDEGFLVNEITYNYQNSTLKIERTNGYGPQVFVERKDSNDGKIEAFIYTNRFFIDGLNFTDKLGEPFQSKLTQDTLTIHSPEQTNIKVSMIKNEFTINQFTKGSNENSMIQNGISALYLRIPQNLQLIEGTDVYLEYVRK</sequence>
<feature type="transmembrane region" description="Helical" evidence="1">
    <location>
        <begin position="35"/>
        <end position="56"/>
    </location>
</feature>
<reference evidence="2 3" key="1">
    <citation type="submission" date="2024-08" db="EMBL/GenBank/DDBJ databases">
        <title>Two novel Cytobacillus novel species.</title>
        <authorList>
            <person name="Liu G."/>
        </authorList>
    </citation>
    <scope>NUCLEOTIDE SEQUENCE [LARGE SCALE GENOMIC DNA]</scope>
    <source>
        <strain evidence="2 3">FJAT-53684</strain>
    </source>
</reference>
<keyword evidence="3" id="KW-1185">Reference proteome</keyword>
<name>A0ABW6K6W7_9BACI</name>
<accession>A0ABW6K6W7</accession>
<gene>
    <name evidence="2" type="ORF">ACFYKT_19455</name>
</gene>
<evidence type="ECO:0000256" key="1">
    <source>
        <dbReference type="SAM" id="Phobius"/>
    </source>
</evidence>
<keyword evidence="1" id="KW-1133">Transmembrane helix</keyword>
<dbReference type="EMBL" id="JBIACJ010000015">
    <property type="protein sequence ID" value="MFE8698477.1"/>
    <property type="molecule type" value="Genomic_DNA"/>
</dbReference>
<comment type="caution">
    <text evidence="2">The sequence shown here is derived from an EMBL/GenBank/DDBJ whole genome shotgun (WGS) entry which is preliminary data.</text>
</comment>
<evidence type="ECO:0000313" key="2">
    <source>
        <dbReference type="EMBL" id="MFE8698477.1"/>
    </source>
</evidence>
<keyword evidence="1" id="KW-0472">Membrane</keyword>